<reference evidence="1 2" key="1">
    <citation type="submission" date="2019-08" db="EMBL/GenBank/DDBJ databases">
        <title>Tsukamurella conjunctivitidis sp. nov., Tsukamurella assacharolytica sp. nov. and Tsukamurella sputae sp. nov. isolated from patients with conjunctivitis, bacteraemia (lymphoma) and respiratory infection (sputum) in Hong Kong.</title>
        <authorList>
            <person name="Fok K.M.N."/>
            <person name="Fong J.Y.H."/>
        </authorList>
    </citation>
    <scope>NUCLEOTIDE SEQUENCE [LARGE SCALE GENOMIC DNA]</scope>
    <source>
        <strain evidence="1 2">HKU70</strain>
    </source>
</reference>
<keyword evidence="2" id="KW-1185">Reference proteome</keyword>
<dbReference type="AlphaFoldDB" id="A0A5C5RIN2"/>
<name>A0A5C5RIN2_9ACTN</name>
<dbReference type="EMBL" id="VIGV01000006">
    <property type="protein sequence ID" value="TWS22889.1"/>
    <property type="molecule type" value="Genomic_DNA"/>
</dbReference>
<dbReference type="Proteomes" id="UP000319792">
    <property type="component" value="Unassembled WGS sequence"/>
</dbReference>
<organism evidence="1 2">
    <name type="scientific">Tsukamurella sputi</name>
    <dbReference type="NCBI Taxonomy" id="2591848"/>
    <lineage>
        <taxon>Bacteria</taxon>
        <taxon>Bacillati</taxon>
        <taxon>Actinomycetota</taxon>
        <taxon>Actinomycetes</taxon>
        <taxon>Mycobacteriales</taxon>
        <taxon>Tsukamurellaceae</taxon>
        <taxon>Tsukamurella</taxon>
    </lineage>
</organism>
<accession>A0A5C5RIN2</accession>
<proteinExistence type="predicted"/>
<gene>
    <name evidence="1" type="ORF">FK268_17960</name>
</gene>
<sequence length="71" mass="7504">MRGGYLVMRLDYTEVTGNGPAIFAEILDIVRAGRHRGGVHVVESAATGAAPHISIATSSSAESSSRIPWRP</sequence>
<protein>
    <submittedName>
        <fullName evidence="1">Uncharacterized protein</fullName>
    </submittedName>
</protein>
<evidence type="ECO:0000313" key="1">
    <source>
        <dbReference type="EMBL" id="TWS22889.1"/>
    </source>
</evidence>
<comment type="caution">
    <text evidence="1">The sequence shown here is derived from an EMBL/GenBank/DDBJ whole genome shotgun (WGS) entry which is preliminary data.</text>
</comment>
<evidence type="ECO:0000313" key="2">
    <source>
        <dbReference type="Proteomes" id="UP000319792"/>
    </source>
</evidence>
<dbReference type="RefSeq" id="WP_146436549.1">
    <property type="nucleotide sequence ID" value="NZ_VIGV01000006.1"/>
</dbReference>